<dbReference type="ChiTaRS" id="IL1R2">
    <property type="organism name" value="human"/>
</dbReference>
<dbReference type="EMBL" id="FJ200480">
    <property type="protein sequence ID" value="ACO54877.1"/>
    <property type="molecule type" value="mRNA"/>
</dbReference>
<gene>
    <name evidence="1" type="primary">IL1R2c</name>
</gene>
<sequence>MLRLYVLVMGVSAFTLQPAAHTGRSQEKKRHGCGPRTVLCGFCQPCRRTLAPTSALLEMLLTVTKCPLSSEFLRIQMLSCRSSHTRKF</sequence>
<evidence type="ECO:0000313" key="1">
    <source>
        <dbReference type="EMBL" id="ACO54877.1"/>
    </source>
</evidence>
<dbReference type="PeptideAtlas" id="K9J959"/>
<accession>K9J959</accession>
<reference evidence="1" key="1">
    <citation type="submission" date="2008-09" db="EMBL/GenBank/DDBJ databases">
        <title>Identification of an interleukin 1 (IL1) receptor type II variant 3.</title>
        <authorList>
            <person name="Cheng H."/>
            <person name="Qiu R."/>
            <person name="Feng Y.-H."/>
        </authorList>
    </citation>
    <scope>NUCLEOTIDE SEQUENCE</scope>
    <source>
        <tissue evidence="1">Spleen</tissue>
    </source>
</reference>
<proteinExistence type="evidence at transcript level"/>
<dbReference type="AlphaFoldDB" id="K9J959"/>
<organism evidence="1">
    <name type="scientific">Homo sapiens</name>
    <name type="common">Human</name>
    <dbReference type="NCBI Taxonomy" id="9606"/>
    <lineage>
        <taxon>Eukaryota</taxon>
        <taxon>Metazoa</taxon>
        <taxon>Chordata</taxon>
        <taxon>Craniata</taxon>
        <taxon>Vertebrata</taxon>
        <taxon>Euteleostomi</taxon>
        <taxon>Mammalia</taxon>
        <taxon>Eutheria</taxon>
        <taxon>Euarchontoglires</taxon>
        <taxon>Primates</taxon>
        <taxon>Haplorrhini</taxon>
        <taxon>Catarrhini</taxon>
        <taxon>Hominidae</taxon>
        <taxon>Homo</taxon>
    </lineage>
</organism>
<keyword evidence="1" id="KW-0675">Receptor</keyword>
<name>K9J959_HUMAN</name>
<protein>
    <submittedName>
        <fullName evidence="1">Interleukin 1 receptor type II variant 3</fullName>
    </submittedName>
</protein>